<gene>
    <name evidence="1" type="ORF">PQI24_04120</name>
</gene>
<accession>A0ABU8SQB0</accession>
<evidence type="ECO:0000313" key="2">
    <source>
        <dbReference type="Proteomes" id="UP001377972"/>
    </source>
</evidence>
<name>A0ABU8SQB0_9GAMM</name>
<protein>
    <submittedName>
        <fullName evidence="1">Uncharacterized protein</fullName>
    </submittedName>
</protein>
<comment type="caution">
    <text evidence="1">The sequence shown here is derived from an EMBL/GenBank/DDBJ whole genome shotgun (WGS) entry which is preliminary data.</text>
</comment>
<proteinExistence type="predicted"/>
<organism evidence="1 2">
    <name type="scientific">Pseudoalteromonas lipolytica</name>
    <dbReference type="NCBI Taxonomy" id="570156"/>
    <lineage>
        <taxon>Bacteria</taxon>
        <taxon>Pseudomonadati</taxon>
        <taxon>Pseudomonadota</taxon>
        <taxon>Gammaproteobacteria</taxon>
        <taxon>Alteromonadales</taxon>
        <taxon>Pseudoalteromonadaceae</taxon>
        <taxon>Pseudoalteromonas</taxon>
    </lineage>
</organism>
<sequence>MNKPFWFHIIKQWKEMGKGEYGVTIPFLVGALASHFGKEPTKEFVDETFENIKSNPVNGYYCEVRWCGNIDEPVISVKEIDELADITLEADYKFGGIVSLGFTMDLMGMFHLNCETAHDCLLKLITYSLEHVSQGCFSKNAGKFTSFTDDDLVFINLVEELYST</sequence>
<dbReference type="RefSeq" id="WP_063704088.1">
    <property type="nucleotide sequence ID" value="NZ_JAQPZS010000003.1"/>
</dbReference>
<reference evidence="1 2" key="1">
    <citation type="submission" date="2023-01" db="EMBL/GenBank/DDBJ databases">
        <title>Trichodesmium-associated heterotrophic epibiont bacteria.</title>
        <authorList>
            <person name="Cleveland C.S."/>
            <person name="Webb E.A."/>
        </authorList>
    </citation>
    <scope>NUCLEOTIDE SEQUENCE [LARGE SCALE GENOMIC DNA]</scope>
    <source>
        <strain evidence="1 2">USCH2</strain>
    </source>
</reference>
<keyword evidence="2" id="KW-1185">Reference proteome</keyword>
<dbReference type="EMBL" id="JAQPZS010000003">
    <property type="protein sequence ID" value="MEJ6495201.1"/>
    <property type="molecule type" value="Genomic_DNA"/>
</dbReference>
<evidence type="ECO:0000313" key="1">
    <source>
        <dbReference type="EMBL" id="MEJ6495201.1"/>
    </source>
</evidence>
<dbReference type="Proteomes" id="UP001377972">
    <property type="component" value="Unassembled WGS sequence"/>
</dbReference>